<feature type="region of interest" description="Disordered" evidence="2">
    <location>
        <begin position="1"/>
        <end position="70"/>
    </location>
</feature>
<evidence type="ECO:0000256" key="2">
    <source>
        <dbReference type="SAM" id="MobiDB-lite"/>
    </source>
</evidence>
<keyword evidence="1" id="KW-0175">Coiled coil</keyword>
<sequence length="165" mass="19064">DVYLQRVDSENRKDSKSENNPNFQEQATVKKKSKPLNKKVDKQRSSNDWSLGSLSDRSMADLLNSPEQNYTEASKNAVEVLKSDLSRLERQAELSELELESLRKQILKESKRGQDLCRIIDELREEKEVLEKECDQLKSSQKLNYNAVSNPLESPKKLKLLLDEL</sequence>
<feature type="coiled-coil region" evidence="1">
    <location>
        <begin position="71"/>
        <end position="140"/>
    </location>
</feature>
<proteinExistence type="predicted"/>
<feature type="non-terminal residue" evidence="3">
    <location>
        <position position="1"/>
    </location>
</feature>
<name>A0A699UTE1_TANCI</name>
<comment type="caution">
    <text evidence="3">The sequence shown here is derived from an EMBL/GenBank/DDBJ whole genome shotgun (WGS) entry which is preliminary data.</text>
</comment>
<feature type="compositionally biased region" description="Basic and acidic residues" evidence="2">
    <location>
        <begin position="7"/>
        <end position="17"/>
    </location>
</feature>
<accession>A0A699UTE1</accession>
<dbReference type="PANTHER" id="PTHR34452:SF14">
    <property type="entry name" value="MYOSIN HEAVY CHAIN, MUSCLE"/>
    <property type="match status" value="1"/>
</dbReference>
<organism evidence="3">
    <name type="scientific">Tanacetum cinerariifolium</name>
    <name type="common">Dalmatian daisy</name>
    <name type="synonym">Chrysanthemum cinerariifolium</name>
    <dbReference type="NCBI Taxonomy" id="118510"/>
    <lineage>
        <taxon>Eukaryota</taxon>
        <taxon>Viridiplantae</taxon>
        <taxon>Streptophyta</taxon>
        <taxon>Embryophyta</taxon>
        <taxon>Tracheophyta</taxon>
        <taxon>Spermatophyta</taxon>
        <taxon>Magnoliopsida</taxon>
        <taxon>eudicotyledons</taxon>
        <taxon>Gunneridae</taxon>
        <taxon>Pentapetalae</taxon>
        <taxon>asterids</taxon>
        <taxon>campanulids</taxon>
        <taxon>Asterales</taxon>
        <taxon>Asteraceae</taxon>
        <taxon>Asteroideae</taxon>
        <taxon>Anthemideae</taxon>
        <taxon>Anthemidinae</taxon>
        <taxon>Tanacetum</taxon>
    </lineage>
</organism>
<feature type="non-terminal residue" evidence="3">
    <location>
        <position position="165"/>
    </location>
</feature>
<dbReference type="EMBL" id="BKCJ011352417">
    <property type="protein sequence ID" value="GFD24429.1"/>
    <property type="molecule type" value="Genomic_DNA"/>
</dbReference>
<feature type="compositionally biased region" description="Polar residues" evidence="2">
    <location>
        <begin position="18"/>
        <end position="27"/>
    </location>
</feature>
<feature type="compositionally biased region" description="Polar residues" evidence="2">
    <location>
        <begin position="46"/>
        <end position="56"/>
    </location>
</feature>
<evidence type="ECO:0000313" key="3">
    <source>
        <dbReference type="EMBL" id="GFD24429.1"/>
    </source>
</evidence>
<dbReference type="AlphaFoldDB" id="A0A699UTE1"/>
<protein>
    <submittedName>
        <fullName evidence="3">Uncharacterized protein</fullName>
    </submittedName>
</protein>
<reference evidence="3" key="1">
    <citation type="journal article" date="2019" name="Sci. Rep.">
        <title>Draft genome of Tanacetum cinerariifolium, the natural source of mosquito coil.</title>
        <authorList>
            <person name="Yamashiro T."/>
            <person name="Shiraishi A."/>
            <person name="Satake H."/>
            <person name="Nakayama K."/>
        </authorList>
    </citation>
    <scope>NUCLEOTIDE SEQUENCE</scope>
</reference>
<evidence type="ECO:0000256" key="1">
    <source>
        <dbReference type="SAM" id="Coils"/>
    </source>
</evidence>
<gene>
    <name evidence="3" type="ORF">Tci_896398</name>
</gene>
<dbReference type="PANTHER" id="PTHR34452">
    <property type="entry name" value="MYOSIN HEAVY CHAIN-RELATED PROTEIN"/>
    <property type="match status" value="1"/>
</dbReference>